<evidence type="ECO:0000313" key="10">
    <source>
        <dbReference type="EMBL" id="SUB77934.1"/>
    </source>
</evidence>
<dbReference type="Pfam" id="PF02080">
    <property type="entry name" value="TrkA_C"/>
    <property type="match status" value="2"/>
</dbReference>
<evidence type="ECO:0000313" key="12">
    <source>
        <dbReference type="Proteomes" id="UP000254263"/>
    </source>
</evidence>
<dbReference type="AlphaFoldDB" id="A0A0A2EB86"/>
<dbReference type="NCBIfam" id="NF007039">
    <property type="entry name" value="PRK09496.3-2"/>
    <property type="match status" value="1"/>
</dbReference>
<dbReference type="RefSeq" id="WP_018360959.1">
    <property type="nucleotide sequence ID" value="NZ_JASBZX010000002.1"/>
</dbReference>
<dbReference type="InterPro" id="IPR006036">
    <property type="entry name" value="K_uptake_TrkA"/>
</dbReference>
<evidence type="ECO:0000256" key="1">
    <source>
        <dbReference type="ARBA" id="ARBA00017378"/>
    </source>
</evidence>
<name>A0A0A2EB86_9PORP</name>
<evidence type="ECO:0000259" key="8">
    <source>
        <dbReference type="PROSITE" id="PS51202"/>
    </source>
</evidence>
<evidence type="ECO:0000313" key="11">
    <source>
        <dbReference type="Proteomes" id="UP000030103"/>
    </source>
</evidence>
<keyword evidence="2" id="KW-0813">Transport</keyword>
<keyword evidence="6" id="KW-0406">Ion transport</keyword>
<dbReference type="PANTHER" id="PTHR43833">
    <property type="entry name" value="POTASSIUM CHANNEL PROTEIN 2-RELATED-RELATED"/>
    <property type="match status" value="1"/>
</dbReference>
<dbReference type="Proteomes" id="UP000254263">
    <property type="component" value="Unassembled WGS sequence"/>
</dbReference>
<dbReference type="NCBIfam" id="NF007038">
    <property type="entry name" value="PRK09496.2-6"/>
    <property type="match status" value="1"/>
</dbReference>
<evidence type="ECO:0000259" key="7">
    <source>
        <dbReference type="PROSITE" id="PS51201"/>
    </source>
</evidence>
<proteinExistence type="predicted"/>
<feature type="domain" description="RCK N-terminal" evidence="7">
    <location>
        <begin position="1"/>
        <end position="121"/>
    </location>
</feature>
<evidence type="ECO:0000256" key="4">
    <source>
        <dbReference type="ARBA" id="ARBA00022958"/>
    </source>
</evidence>
<dbReference type="GO" id="GO:0005886">
    <property type="term" value="C:plasma membrane"/>
    <property type="evidence" value="ECO:0007669"/>
    <property type="project" value="InterPro"/>
</dbReference>
<keyword evidence="5" id="KW-0520">NAD</keyword>
<evidence type="ECO:0000256" key="2">
    <source>
        <dbReference type="ARBA" id="ARBA00022448"/>
    </source>
</evidence>
<dbReference type="SUPFAM" id="SSF51735">
    <property type="entry name" value="NAD(P)-binding Rossmann-fold domains"/>
    <property type="match status" value="2"/>
</dbReference>
<dbReference type="Proteomes" id="UP000030103">
    <property type="component" value="Unassembled WGS sequence"/>
</dbReference>
<reference evidence="10 12" key="2">
    <citation type="submission" date="2018-06" db="EMBL/GenBank/DDBJ databases">
        <authorList>
            <consortium name="Pathogen Informatics"/>
            <person name="Doyle S."/>
        </authorList>
    </citation>
    <scope>NUCLEOTIDE SEQUENCE [LARGE SCALE GENOMIC DNA]</scope>
    <source>
        <strain evidence="10 12">NCTC13100</strain>
    </source>
</reference>
<evidence type="ECO:0000313" key="9">
    <source>
        <dbReference type="EMBL" id="KGN74867.1"/>
    </source>
</evidence>
<dbReference type="InterPro" id="IPR006037">
    <property type="entry name" value="RCK_C"/>
</dbReference>
<dbReference type="InterPro" id="IPR036291">
    <property type="entry name" value="NAD(P)-bd_dom_sf"/>
</dbReference>
<dbReference type="PROSITE" id="PS51202">
    <property type="entry name" value="RCK_C"/>
    <property type="match status" value="2"/>
</dbReference>
<evidence type="ECO:0000256" key="3">
    <source>
        <dbReference type="ARBA" id="ARBA00022538"/>
    </source>
</evidence>
<dbReference type="PANTHER" id="PTHR43833:SF5">
    <property type="entry name" value="TRK SYSTEM POTASSIUM UPTAKE PROTEIN TRKA"/>
    <property type="match status" value="1"/>
</dbReference>
<dbReference type="InterPro" id="IPR050721">
    <property type="entry name" value="Trk_Ktr_HKT_K-transport"/>
</dbReference>
<dbReference type="InterPro" id="IPR003148">
    <property type="entry name" value="RCK_N"/>
</dbReference>
<dbReference type="STRING" id="28115.HQ47_02840"/>
<feature type="domain" description="RCK C-terminal" evidence="8">
    <location>
        <begin position="366"/>
        <end position="446"/>
    </location>
</feature>
<evidence type="ECO:0000256" key="5">
    <source>
        <dbReference type="ARBA" id="ARBA00023027"/>
    </source>
</evidence>
<dbReference type="Gene3D" id="3.40.50.720">
    <property type="entry name" value="NAD(P)-binding Rossmann-like Domain"/>
    <property type="match status" value="2"/>
</dbReference>
<dbReference type="eggNOG" id="COG0569">
    <property type="taxonomic scope" value="Bacteria"/>
</dbReference>
<keyword evidence="4" id="KW-0630">Potassium</keyword>
<sequence length="446" mass="49159">MRILIAGAGEVGTHLAKLLSNEDFDITLIDPDPARLEQASHRLELLAIQANPTSLKDLQEAGVSNTDLFISVTPEESTNLTASILASRLGAKRTLARINNHEYLTPDNMTFFENLGINSMIYPEELAADEIYAAIRYPWARQFIELFNGSLILVGVKVRNGAELVGKYLHELGKDNNKVFHIVAIKRDLETIIPSGNTRVEHGDVVFFTCAPDQISTVRSIAGKRNPTVHKVVIMGASRTALRAIARIPKNINVCLIERNKEKCIKLSSVLPSEVKLYHGDGRDPDLLKEIGLNETDVFIALTENSETNVMACLSAKRYGVFKTVAKEENIDYIHLAYGLDIGTLINKKLITAGHIFRMLLGADSSTVKCLSVANADVAELIAKRDSKVIAKPIKELNLGNNITFGGMVRNGVPMMIDGDTVLEPYDHVAVFCHDISMNQLKDLFN</sequence>
<dbReference type="EMBL" id="UGTI01000001">
    <property type="protein sequence ID" value="SUB77934.1"/>
    <property type="molecule type" value="Genomic_DNA"/>
</dbReference>
<dbReference type="Pfam" id="PF02254">
    <property type="entry name" value="TrkA_N"/>
    <property type="match status" value="2"/>
</dbReference>
<dbReference type="SUPFAM" id="SSF116726">
    <property type="entry name" value="TrkA C-terminal domain-like"/>
    <property type="match status" value="2"/>
</dbReference>
<dbReference type="InterPro" id="IPR036721">
    <property type="entry name" value="RCK_C_sf"/>
</dbReference>
<accession>A0A0A2EB86</accession>
<evidence type="ECO:0000256" key="6">
    <source>
        <dbReference type="ARBA" id="ARBA00023065"/>
    </source>
</evidence>
<dbReference type="Gene3D" id="3.30.70.1450">
    <property type="entry name" value="Regulator of K+ conductance, C-terminal domain"/>
    <property type="match status" value="2"/>
</dbReference>
<keyword evidence="3" id="KW-0633">Potassium transport</keyword>
<reference evidence="9 11" key="1">
    <citation type="submission" date="2014-09" db="EMBL/GenBank/DDBJ databases">
        <title>Draft Genome Sequence of Porphyromonas macacae COT-192_OH2859.</title>
        <authorList>
            <person name="Wallis C."/>
            <person name="Deusch O."/>
            <person name="O'Flynn C."/>
            <person name="Davis I."/>
            <person name="Horsfall A."/>
            <person name="Kirkwood N."/>
            <person name="Harris S."/>
            <person name="Eisen J.A."/>
            <person name="Coil D.A."/>
            <person name="Darling A.E."/>
            <person name="Jospin G."/>
            <person name="Alexiev A."/>
        </authorList>
    </citation>
    <scope>NUCLEOTIDE SEQUENCE [LARGE SCALE GENOMIC DNA]</scope>
    <source>
        <strain evidence="11">COT-192 OH2859</strain>
        <strain evidence="9">COT-192_OH2859</strain>
    </source>
</reference>
<dbReference type="EMBL" id="JRFA01000009">
    <property type="protein sequence ID" value="KGN74867.1"/>
    <property type="molecule type" value="Genomic_DNA"/>
</dbReference>
<dbReference type="PROSITE" id="PS51201">
    <property type="entry name" value="RCK_N"/>
    <property type="match status" value="1"/>
</dbReference>
<dbReference type="PRINTS" id="PR00335">
    <property type="entry name" value="KUPTAKETRKA"/>
</dbReference>
<organism evidence="9 11">
    <name type="scientific">Porphyromonas macacae</name>
    <dbReference type="NCBI Taxonomy" id="28115"/>
    <lineage>
        <taxon>Bacteria</taxon>
        <taxon>Pseudomonadati</taxon>
        <taxon>Bacteroidota</taxon>
        <taxon>Bacteroidia</taxon>
        <taxon>Bacteroidales</taxon>
        <taxon>Porphyromonadaceae</taxon>
        <taxon>Porphyromonas</taxon>
    </lineage>
</organism>
<feature type="domain" description="RCK C-terminal" evidence="8">
    <location>
        <begin position="141"/>
        <end position="224"/>
    </location>
</feature>
<keyword evidence="11" id="KW-1185">Reference proteome</keyword>
<protein>
    <recommendedName>
        <fullName evidence="1">Trk system potassium uptake protein TrkA</fullName>
    </recommendedName>
</protein>
<gene>
    <name evidence="10" type="primary">trkA</name>
    <name evidence="9" type="ORF">HQ47_02840</name>
    <name evidence="10" type="ORF">NCTC13100_01084</name>
</gene>
<dbReference type="OrthoDB" id="9775180at2"/>
<dbReference type="GO" id="GO:0015079">
    <property type="term" value="F:potassium ion transmembrane transporter activity"/>
    <property type="evidence" value="ECO:0007669"/>
    <property type="project" value="InterPro"/>
</dbReference>